<reference evidence="1 2" key="1">
    <citation type="journal article" date="2021" name="BMC Biol.">
        <title>Horizontally acquired antibacterial genes associated with adaptive radiation of ladybird beetles.</title>
        <authorList>
            <person name="Li H.S."/>
            <person name="Tang X.F."/>
            <person name="Huang Y.H."/>
            <person name="Xu Z.Y."/>
            <person name="Chen M.L."/>
            <person name="Du X.Y."/>
            <person name="Qiu B.Y."/>
            <person name="Chen P.T."/>
            <person name="Zhang W."/>
            <person name="Slipinski A."/>
            <person name="Escalona H.E."/>
            <person name="Waterhouse R.M."/>
            <person name="Zwick A."/>
            <person name="Pang H."/>
        </authorList>
    </citation>
    <scope>NUCLEOTIDE SEQUENCE [LARGE SCALE GENOMIC DNA]</scope>
    <source>
        <strain evidence="1">SYSU2018</strain>
    </source>
</reference>
<dbReference type="EMBL" id="JABFTP020000165">
    <property type="protein sequence ID" value="KAL3284955.1"/>
    <property type="molecule type" value="Genomic_DNA"/>
</dbReference>
<comment type="caution">
    <text evidence="1">The sequence shown here is derived from an EMBL/GenBank/DDBJ whole genome shotgun (WGS) entry which is preliminary data.</text>
</comment>
<dbReference type="Proteomes" id="UP001516400">
    <property type="component" value="Unassembled WGS sequence"/>
</dbReference>
<keyword evidence="2" id="KW-1185">Reference proteome</keyword>
<organism evidence="1 2">
    <name type="scientific">Cryptolaemus montrouzieri</name>
    <dbReference type="NCBI Taxonomy" id="559131"/>
    <lineage>
        <taxon>Eukaryota</taxon>
        <taxon>Metazoa</taxon>
        <taxon>Ecdysozoa</taxon>
        <taxon>Arthropoda</taxon>
        <taxon>Hexapoda</taxon>
        <taxon>Insecta</taxon>
        <taxon>Pterygota</taxon>
        <taxon>Neoptera</taxon>
        <taxon>Endopterygota</taxon>
        <taxon>Coleoptera</taxon>
        <taxon>Polyphaga</taxon>
        <taxon>Cucujiformia</taxon>
        <taxon>Coccinelloidea</taxon>
        <taxon>Coccinellidae</taxon>
        <taxon>Scymninae</taxon>
        <taxon>Scymnini</taxon>
        <taxon>Cryptolaemus</taxon>
    </lineage>
</organism>
<gene>
    <name evidence="1" type="ORF">HHI36_019084</name>
</gene>
<accession>A0ABD2P2E4</accession>
<proteinExistence type="predicted"/>
<evidence type="ECO:0000313" key="2">
    <source>
        <dbReference type="Proteomes" id="UP001516400"/>
    </source>
</evidence>
<protein>
    <submittedName>
        <fullName evidence="1">Uncharacterized protein</fullName>
    </submittedName>
</protein>
<evidence type="ECO:0000313" key="1">
    <source>
        <dbReference type="EMBL" id="KAL3284955.1"/>
    </source>
</evidence>
<name>A0ABD2P2E4_9CUCU</name>
<sequence length="113" mass="13252">MLLHSDLDKISALGRSTTFSSHCVFILNLSNSIIFLLSVPHNFPYLPLMYHELYQREESKKRRNKSNYFSKIYTSCQADIFSKLLQNKLVLVGSLFQFHIYTPGLYKCPYHNQ</sequence>
<dbReference type="AlphaFoldDB" id="A0ABD2P2E4"/>